<dbReference type="RefSeq" id="WP_222992433.1">
    <property type="nucleotide sequence ID" value="NZ_JAINVV010000011.1"/>
</dbReference>
<evidence type="ECO:0000313" key="3">
    <source>
        <dbReference type="EMBL" id="MBY8825344.1"/>
    </source>
</evidence>
<proteinExistence type="predicted"/>
<keyword evidence="4" id="KW-1185">Reference proteome</keyword>
<evidence type="ECO:0000313" key="4">
    <source>
        <dbReference type="Proteomes" id="UP000706039"/>
    </source>
</evidence>
<feature type="signal peptide" evidence="2">
    <location>
        <begin position="1"/>
        <end position="19"/>
    </location>
</feature>
<feature type="region of interest" description="Disordered" evidence="1">
    <location>
        <begin position="117"/>
        <end position="139"/>
    </location>
</feature>
<protein>
    <recommendedName>
        <fullName evidence="5">Lipoprotein</fullName>
    </recommendedName>
</protein>
<dbReference type="Proteomes" id="UP000706039">
    <property type="component" value="Unassembled WGS sequence"/>
</dbReference>
<evidence type="ECO:0000256" key="1">
    <source>
        <dbReference type="SAM" id="MobiDB-lite"/>
    </source>
</evidence>
<comment type="caution">
    <text evidence="3">The sequence shown here is derived from an EMBL/GenBank/DDBJ whole genome shotgun (WGS) entry which is preliminary data.</text>
</comment>
<feature type="chain" id="PRO_5046035362" description="Lipoprotein" evidence="2">
    <location>
        <begin position="20"/>
        <end position="139"/>
    </location>
</feature>
<feature type="compositionally biased region" description="Polar residues" evidence="1">
    <location>
        <begin position="125"/>
        <end position="139"/>
    </location>
</feature>
<keyword evidence="2" id="KW-0732">Signal</keyword>
<name>A0ABS7PZD7_9SPHN</name>
<sequence length="139" mass="14329">MRTATIALASLLSAALLSGCDSQPVVTPAGAKAAGRYAGIGVFDAGRLWAEMKVPESAADADLARIADDEHIIVVLDSHSGEVRQCGDHSGYCVTMNPWNGSTATLPTRLAKHASDFAGGEQESAENTTSGNEASNAVR</sequence>
<dbReference type="EMBL" id="JAINVV010000011">
    <property type="protein sequence ID" value="MBY8825344.1"/>
    <property type="molecule type" value="Genomic_DNA"/>
</dbReference>
<gene>
    <name evidence="3" type="ORF">K7G82_23775</name>
</gene>
<accession>A0ABS7PZD7</accession>
<organism evidence="3 4">
    <name type="scientific">Sphingomonas colocasiae</name>
    <dbReference type="NCBI Taxonomy" id="1848973"/>
    <lineage>
        <taxon>Bacteria</taxon>
        <taxon>Pseudomonadati</taxon>
        <taxon>Pseudomonadota</taxon>
        <taxon>Alphaproteobacteria</taxon>
        <taxon>Sphingomonadales</taxon>
        <taxon>Sphingomonadaceae</taxon>
        <taxon>Sphingomonas</taxon>
    </lineage>
</organism>
<dbReference type="PROSITE" id="PS51257">
    <property type="entry name" value="PROKAR_LIPOPROTEIN"/>
    <property type="match status" value="1"/>
</dbReference>
<evidence type="ECO:0000256" key="2">
    <source>
        <dbReference type="SAM" id="SignalP"/>
    </source>
</evidence>
<evidence type="ECO:0008006" key="5">
    <source>
        <dbReference type="Google" id="ProtNLM"/>
    </source>
</evidence>
<reference evidence="3 4" key="1">
    <citation type="submission" date="2021-08" db="EMBL/GenBank/DDBJ databases">
        <authorList>
            <person name="Tuo L."/>
        </authorList>
    </citation>
    <scope>NUCLEOTIDE SEQUENCE [LARGE SCALE GENOMIC DNA]</scope>
    <source>
        <strain evidence="3 4">JCM 31229</strain>
    </source>
</reference>